<evidence type="ECO:0000256" key="2">
    <source>
        <dbReference type="ARBA" id="ARBA00022723"/>
    </source>
</evidence>
<reference evidence="7" key="1">
    <citation type="submission" date="2024-07" db="EMBL/GenBank/DDBJ databases">
        <title>Complete genome sequence of Verrucomicrobiaceae bacterium NT6N.</title>
        <authorList>
            <person name="Huang C."/>
            <person name="Takami H."/>
            <person name="Hamasaki K."/>
        </authorList>
    </citation>
    <scope>NUCLEOTIDE SEQUENCE</scope>
    <source>
        <strain evidence="7">NT6N</strain>
    </source>
</reference>
<accession>A0AAT9FRQ3</accession>
<dbReference type="PRINTS" id="PR00411">
    <property type="entry name" value="PNDRDTASEI"/>
</dbReference>
<evidence type="ECO:0008006" key="8">
    <source>
        <dbReference type="Google" id="ProtNLM"/>
    </source>
</evidence>
<keyword evidence="6" id="KW-0732">Signal</keyword>
<dbReference type="GO" id="GO:0051539">
    <property type="term" value="F:4 iron, 4 sulfur cluster binding"/>
    <property type="evidence" value="ECO:0007669"/>
    <property type="project" value="UniProtKB-KW"/>
</dbReference>
<evidence type="ECO:0000256" key="4">
    <source>
        <dbReference type="ARBA" id="ARBA00023004"/>
    </source>
</evidence>
<protein>
    <recommendedName>
        <fullName evidence="8">FAD-dependent oxidoreductase</fullName>
    </recommendedName>
</protein>
<dbReference type="InterPro" id="IPR039650">
    <property type="entry name" value="HdrA-like"/>
</dbReference>
<keyword evidence="3" id="KW-0560">Oxidoreductase</keyword>
<dbReference type="EMBL" id="AP026866">
    <property type="protein sequence ID" value="BDS08676.1"/>
    <property type="molecule type" value="Genomic_DNA"/>
</dbReference>
<evidence type="ECO:0000256" key="6">
    <source>
        <dbReference type="SAM" id="SignalP"/>
    </source>
</evidence>
<sequence length="607" mass="67428">MKFSWLAALLSLAPVLHAGEILVEAETFQNKGGWKTDTQFIESMGSPYLLAHGLGTPVADASTTFQSEEAGTFKVWVRTKNWTKALKREGAAGTFNVSVNGKQSDETLGNADASWSWQPAGSTEIKKGANTIQLHDLTGFDGRVDAIIFSNEEGFTPPNDSTPMAAWRAKLLNHPETPVLKDDYDLVVIGGGYGGLGAAISASRMGAKVALIQNRPVLGGNGSSEIQVWAMGNLPPSEYKFSDIIREIEDKAKASPATKEQFVDDKKLKVVMAEKNIDLFLSHHAYGVTMKGDEIDEVKVFDVNTAEPKRFKGKYYVDCTGHGFIGLWAKAAYVMAEKGRMGMSNMWTWKTTDKPVSFPDEKWMLPLTEKQFPYPRHHHAQWFWEGGFDNHPIDELEKTRDNNLLASYSAWNAIKNHGAYKNRTTGEPKKHTHAKMTWLAYIGGTRETLQLLGDVVLSDKDIEAKKEFPDGCVLTTWSIDLHVPHPIYTKYNPENPFISKDIHRHSVDRKVGYPIPYRCFYSKNIPNLFMAGRNISVTREALGTIRVMKTIGMMGVAVGRAAALGSALDASPRELYADHLETLKAAWRLEGKARFESPEAAVKSLKQ</sequence>
<organism evidence="7">
    <name type="scientific">Oceaniferula spumae</name>
    <dbReference type="NCBI Taxonomy" id="2979115"/>
    <lineage>
        <taxon>Bacteria</taxon>
        <taxon>Pseudomonadati</taxon>
        <taxon>Verrucomicrobiota</taxon>
        <taxon>Verrucomicrobiia</taxon>
        <taxon>Verrucomicrobiales</taxon>
        <taxon>Verrucomicrobiaceae</taxon>
        <taxon>Oceaniferula</taxon>
    </lineage>
</organism>
<dbReference type="GO" id="GO:0046872">
    <property type="term" value="F:metal ion binding"/>
    <property type="evidence" value="ECO:0007669"/>
    <property type="project" value="UniProtKB-KW"/>
</dbReference>
<proteinExistence type="predicted"/>
<evidence type="ECO:0000256" key="5">
    <source>
        <dbReference type="ARBA" id="ARBA00023014"/>
    </source>
</evidence>
<keyword evidence="2" id="KW-0479">Metal-binding</keyword>
<dbReference type="GO" id="GO:0016491">
    <property type="term" value="F:oxidoreductase activity"/>
    <property type="evidence" value="ECO:0007669"/>
    <property type="project" value="UniProtKB-KW"/>
</dbReference>
<dbReference type="PANTHER" id="PTHR43498">
    <property type="entry name" value="FERREDOXIN:COB-COM HETERODISULFIDE REDUCTASE SUBUNIT A"/>
    <property type="match status" value="1"/>
</dbReference>
<dbReference type="Gene3D" id="2.60.120.260">
    <property type="entry name" value="Galactose-binding domain-like"/>
    <property type="match status" value="1"/>
</dbReference>
<dbReference type="AlphaFoldDB" id="A0AAT9FRQ3"/>
<dbReference type="SUPFAM" id="SSF51905">
    <property type="entry name" value="FAD/NAD(P)-binding domain"/>
    <property type="match status" value="1"/>
</dbReference>
<dbReference type="Gene3D" id="3.50.50.60">
    <property type="entry name" value="FAD/NAD(P)-binding domain"/>
    <property type="match status" value="1"/>
</dbReference>
<keyword evidence="4" id="KW-0408">Iron</keyword>
<keyword evidence="1" id="KW-0004">4Fe-4S</keyword>
<dbReference type="KEGG" id="osu:NT6N_37160"/>
<gene>
    <name evidence="7" type="ORF">NT6N_37160</name>
</gene>
<dbReference type="InterPro" id="IPR036188">
    <property type="entry name" value="FAD/NAD-bd_sf"/>
</dbReference>
<dbReference type="Pfam" id="PF12831">
    <property type="entry name" value="FAD_oxidored"/>
    <property type="match status" value="1"/>
</dbReference>
<evidence type="ECO:0000256" key="1">
    <source>
        <dbReference type="ARBA" id="ARBA00022485"/>
    </source>
</evidence>
<evidence type="ECO:0000256" key="3">
    <source>
        <dbReference type="ARBA" id="ARBA00023002"/>
    </source>
</evidence>
<dbReference type="PANTHER" id="PTHR43498:SF1">
    <property type="entry name" value="COB--COM HETERODISULFIDE REDUCTASE IRON-SULFUR SUBUNIT A"/>
    <property type="match status" value="1"/>
</dbReference>
<keyword evidence="5" id="KW-0411">Iron-sulfur</keyword>
<name>A0AAT9FRQ3_9BACT</name>
<feature type="chain" id="PRO_5043422978" description="FAD-dependent oxidoreductase" evidence="6">
    <location>
        <begin position="19"/>
        <end position="607"/>
    </location>
</feature>
<evidence type="ECO:0000313" key="7">
    <source>
        <dbReference type="EMBL" id="BDS08676.1"/>
    </source>
</evidence>
<feature type="signal peptide" evidence="6">
    <location>
        <begin position="1"/>
        <end position="18"/>
    </location>
</feature>